<dbReference type="EMBL" id="QHCT01000005">
    <property type="protein sequence ID" value="RHX87237.1"/>
    <property type="molecule type" value="Genomic_DNA"/>
</dbReference>
<protein>
    <submittedName>
        <fullName evidence="2">Uncharacterized protein</fullName>
    </submittedName>
</protein>
<evidence type="ECO:0000313" key="3">
    <source>
        <dbReference type="Proteomes" id="UP000265798"/>
    </source>
</evidence>
<evidence type="ECO:0000313" key="2">
    <source>
        <dbReference type="EMBL" id="RHX87237.1"/>
    </source>
</evidence>
<gene>
    <name evidence="2" type="ORF">DLM75_17175</name>
</gene>
<sequence>MSELRRLFGFRSDNVRFQNIQNSKYNLGDPLGDFLLKKRAAALSAPIHAARSYKRDSFSIKADHISDPHEFPLQSLSRGIRKYPQIKEENNSPKRIHSTI</sequence>
<accession>A0A396Z149</accession>
<organism evidence="2 3">
    <name type="scientific">Leptospira stimsonii</name>
    <dbReference type="NCBI Taxonomy" id="2202203"/>
    <lineage>
        <taxon>Bacteria</taxon>
        <taxon>Pseudomonadati</taxon>
        <taxon>Spirochaetota</taxon>
        <taxon>Spirochaetia</taxon>
        <taxon>Leptospirales</taxon>
        <taxon>Leptospiraceae</taxon>
        <taxon>Leptospira</taxon>
    </lineage>
</organism>
<reference evidence="3" key="1">
    <citation type="submission" date="2018-05" db="EMBL/GenBank/DDBJ databases">
        <title>Leptospira yasudae sp. nov. and Leptospira stimsonii sp. nov., two pathogenic species of the genus Leptospira isolated from environmental sources.</title>
        <authorList>
            <person name="Casanovas-Massana A."/>
            <person name="Hamond C."/>
            <person name="Santos L.A."/>
            <person name="Hacker K.P."/>
            <person name="Balassiano I."/>
            <person name="Medeiros M.A."/>
            <person name="Reis M.G."/>
            <person name="Ko A.I."/>
            <person name="Wunder E.A."/>
        </authorList>
    </citation>
    <scope>NUCLEOTIDE SEQUENCE [LARGE SCALE GENOMIC DNA]</scope>
    <source>
        <strain evidence="3">Yale</strain>
    </source>
</reference>
<feature type="region of interest" description="Disordered" evidence="1">
    <location>
        <begin position="76"/>
        <end position="100"/>
    </location>
</feature>
<comment type="caution">
    <text evidence="2">The sequence shown here is derived from an EMBL/GenBank/DDBJ whole genome shotgun (WGS) entry which is preliminary data.</text>
</comment>
<proteinExistence type="predicted"/>
<evidence type="ECO:0000256" key="1">
    <source>
        <dbReference type="SAM" id="MobiDB-lite"/>
    </source>
</evidence>
<dbReference type="Proteomes" id="UP000265798">
    <property type="component" value="Unassembled WGS sequence"/>
</dbReference>
<dbReference type="AlphaFoldDB" id="A0A396Z149"/>
<name>A0A396Z149_9LEPT</name>